<accession>A0A538TTY9</accession>
<evidence type="ECO:0000313" key="2">
    <source>
        <dbReference type="Proteomes" id="UP000317691"/>
    </source>
</evidence>
<organism evidence="1 2">
    <name type="scientific">Eiseniibacteriota bacterium</name>
    <dbReference type="NCBI Taxonomy" id="2212470"/>
    <lineage>
        <taxon>Bacteria</taxon>
        <taxon>Candidatus Eiseniibacteriota</taxon>
    </lineage>
</organism>
<dbReference type="AlphaFoldDB" id="A0A538TTY9"/>
<name>A0A538TTY9_UNCEI</name>
<dbReference type="Proteomes" id="UP000317691">
    <property type="component" value="Unassembled WGS sequence"/>
</dbReference>
<evidence type="ECO:0000313" key="1">
    <source>
        <dbReference type="EMBL" id="TMQ67091.1"/>
    </source>
</evidence>
<proteinExistence type="predicted"/>
<protein>
    <submittedName>
        <fullName evidence="1">Uncharacterized protein</fullName>
    </submittedName>
</protein>
<comment type="caution">
    <text evidence="1">The sequence shown here is derived from an EMBL/GenBank/DDBJ whole genome shotgun (WGS) entry which is preliminary data.</text>
</comment>
<sequence length="259" mass="29630">MTAARKYLASKANPRKVRPTAYVAINCLLLTKTSGTPKNGDPLPQEDVDSYLAALKDQIEAHVPLPPERSRLLSRYDVAAWRRLASAHRGALRYKIYRTPEDLLLVSVGHFEHNGPYVPNRREGIITGEEADVGRSPNWYHFSYTYGELLENPTAAMGGLLEKLTMAVERYHKMLSHMRGEYWSLTSRFKKAHVLRLERSVDDDAREVTLRAMQDQLLDAYSDWKRTGERKHLENIRGLTREIRLLSPDFQFSLPAGNP</sequence>
<gene>
    <name evidence="1" type="ORF">E6K79_00765</name>
</gene>
<dbReference type="EMBL" id="VBOZ01000004">
    <property type="protein sequence ID" value="TMQ67091.1"/>
    <property type="molecule type" value="Genomic_DNA"/>
</dbReference>
<reference evidence="1 2" key="1">
    <citation type="journal article" date="2019" name="Nat. Microbiol.">
        <title>Mediterranean grassland soil C-N compound turnover is dependent on rainfall and depth, and is mediated by genomically divergent microorganisms.</title>
        <authorList>
            <person name="Diamond S."/>
            <person name="Andeer P.F."/>
            <person name="Li Z."/>
            <person name="Crits-Christoph A."/>
            <person name="Burstein D."/>
            <person name="Anantharaman K."/>
            <person name="Lane K.R."/>
            <person name="Thomas B.C."/>
            <person name="Pan C."/>
            <person name="Northen T.R."/>
            <person name="Banfield J.F."/>
        </authorList>
    </citation>
    <scope>NUCLEOTIDE SEQUENCE [LARGE SCALE GENOMIC DNA]</scope>
    <source>
        <strain evidence="1">WS_9</strain>
    </source>
</reference>